<feature type="compositionally biased region" description="Pro residues" evidence="1">
    <location>
        <begin position="37"/>
        <end position="47"/>
    </location>
</feature>
<name>A0ABV7YS12_9ACTN</name>
<dbReference type="Gene3D" id="3.40.50.10540">
    <property type="entry name" value="Crotonobetainyl-coa:carnitine coa-transferase, domain 1"/>
    <property type="match status" value="1"/>
</dbReference>
<sequence>MRVVELASLAPGPFAATMLSDLGAEVLRVDRVAHLPSTPPASPPPDPLGRGRRSIAVDLKNPDGVDVVLRLAARADVLIEGFRPGVTERLGIGPNDCFAANPRLIYGRMTGYGQNGPLAQAAGHDIDYLAIAGALDPIGPADGPPAPPINYVADFGGGGMLLVVGILAALHERSQSGRGQVVDASMTEGAGLLAAFVRGLRSSGGWPGPRGTNIFDGGAPFYGTYACSDGRFVAVGAVEPQFYAELLRGLGLRADDLPPQHDRDHWPATKARFAEIFATKSRDDWAKTFRNTDACVTPVLSLEEAPKHPHHKVRKSFVDIAGTPQPAPAPRLSRTPGAVQGPAPYPGQHTREALVDWGFPEEEIDGLIDIKAIG</sequence>
<dbReference type="EMBL" id="JBHRZH010000064">
    <property type="protein sequence ID" value="MFC3767020.1"/>
    <property type="molecule type" value="Genomic_DNA"/>
</dbReference>
<dbReference type="PANTHER" id="PTHR48228:SF5">
    <property type="entry name" value="ALPHA-METHYLACYL-COA RACEMASE"/>
    <property type="match status" value="1"/>
</dbReference>
<organism evidence="2 3">
    <name type="scientific">Tenggerimyces flavus</name>
    <dbReference type="NCBI Taxonomy" id="1708749"/>
    <lineage>
        <taxon>Bacteria</taxon>
        <taxon>Bacillati</taxon>
        <taxon>Actinomycetota</taxon>
        <taxon>Actinomycetes</taxon>
        <taxon>Propionibacteriales</taxon>
        <taxon>Nocardioidaceae</taxon>
        <taxon>Tenggerimyces</taxon>
    </lineage>
</organism>
<dbReference type="InterPro" id="IPR003673">
    <property type="entry name" value="CoA-Trfase_fam_III"/>
</dbReference>
<evidence type="ECO:0000313" key="2">
    <source>
        <dbReference type="EMBL" id="MFC3767020.1"/>
    </source>
</evidence>
<dbReference type="InterPro" id="IPR044855">
    <property type="entry name" value="CoA-Trfase_III_dom3_sf"/>
</dbReference>
<evidence type="ECO:0000256" key="1">
    <source>
        <dbReference type="SAM" id="MobiDB-lite"/>
    </source>
</evidence>
<dbReference type="Pfam" id="PF02515">
    <property type="entry name" value="CoA_transf_3"/>
    <property type="match status" value="1"/>
</dbReference>
<dbReference type="PANTHER" id="PTHR48228">
    <property type="entry name" value="SUCCINYL-COA--D-CITRAMALATE COA-TRANSFERASE"/>
    <property type="match status" value="1"/>
</dbReference>
<feature type="region of interest" description="Disordered" evidence="1">
    <location>
        <begin position="322"/>
        <end position="344"/>
    </location>
</feature>
<dbReference type="Proteomes" id="UP001595699">
    <property type="component" value="Unassembled WGS sequence"/>
</dbReference>
<protein>
    <submittedName>
        <fullName evidence="2">CaiB/BaiF CoA-transferase family protein</fullName>
    </submittedName>
</protein>
<dbReference type="RefSeq" id="WP_307782270.1">
    <property type="nucleotide sequence ID" value="NZ_JAFBCM010000001.1"/>
</dbReference>
<evidence type="ECO:0000313" key="3">
    <source>
        <dbReference type="Proteomes" id="UP001595699"/>
    </source>
</evidence>
<accession>A0ABV7YS12</accession>
<reference evidence="3" key="1">
    <citation type="journal article" date="2019" name="Int. J. Syst. Evol. Microbiol.">
        <title>The Global Catalogue of Microorganisms (GCM) 10K type strain sequencing project: providing services to taxonomists for standard genome sequencing and annotation.</title>
        <authorList>
            <consortium name="The Broad Institute Genomics Platform"/>
            <consortium name="The Broad Institute Genome Sequencing Center for Infectious Disease"/>
            <person name="Wu L."/>
            <person name="Ma J."/>
        </authorList>
    </citation>
    <scope>NUCLEOTIDE SEQUENCE [LARGE SCALE GENOMIC DNA]</scope>
    <source>
        <strain evidence="3">CGMCC 4.7241</strain>
    </source>
</reference>
<proteinExistence type="predicted"/>
<feature type="region of interest" description="Disordered" evidence="1">
    <location>
        <begin position="34"/>
        <end position="53"/>
    </location>
</feature>
<gene>
    <name evidence="2" type="ORF">ACFOUW_39765</name>
</gene>
<comment type="caution">
    <text evidence="2">The sequence shown here is derived from an EMBL/GenBank/DDBJ whole genome shotgun (WGS) entry which is preliminary data.</text>
</comment>
<keyword evidence="3" id="KW-1185">Reference proteome</keyword>
<dbReference type="Gene3D" id="3.30.1540.10">
    <property type="entry name" value="formyl-coa transferase, domain 3"/>
    <property type="match status" value="1"/>
</dbReference>
<dbReference type="SUPFAM" id="SSF89796">
    <property type="entry name" value="CoA-transferase family III (CaiB/BaiF)"/>
    <property type="match status" value="1"/>
</dbReference>
<dbReference type="InterPro" id="IPR050509">
    <property type="entry name" value="CoA-transferase_III"/>
</dbReference>
<dbReference type="InterPro" id="IPR023606">
    <property type="entry name" value="CoA-Trfase_III_dom_1_sf"/>
</dbReference>